<protein>
    <recommendedName>
        <fullName evidence="4">Lysylphosphatidylglycerol synthase-like protein</fullName>
    </recommendedName>
</protein>
<feature type="transmembrane region" description="Helical" evidence="1">
    <location>
        <begin position="171"/>
        <end position="194"/>
    </location>
</feature>
<accession>A0A3N1MDR9</accession>
<name>A0A3N1MDR9_9PROT</name>
<feature type="transmembrane region" description="Helical" evidence="1">
    <location>
        <begin position="56"/>
        <end position="81"/>
    </location>
</feature>
<proteinExistence type="predicted"/>
<keyword evidence="1" id="KW-0812">Transmembrane</keyword>
<feature type="transmembrane region" description="Helical" evidence="1">
    <location>
        <begin position="135"/>
        <end position="159"/>
    </location>
</feature>
<reference evidence="2 3" key="1">
    <citation type="submission" date="2018-11" db="EMBL/GenBank/DDBJ databases">
        <title>Genomic Encyclopedia of Type Strains, Phase IV (KMG-IV): sequencing the most valuable type-strain genomes for metagenomic binning, comparative biology and taxonomic classification.</title>
        <authorList>
            <person name="Goeker M."/>
        </authorList>
    </citation>
    <scope>NUCLEOTIDE SEQUENCE [LARGE SCALE GENOMIC DNA]</scope>
    <source>
        <strain evidence="2 3">DSM 5900</strain>
    </source>
</reference>
<keyword evidence="1" id="KW-1133">Transmembrane helix</keyword>
<evidence type="ECO:0000313" key="3">
    <source>
        <dbReference type="Proteomes" id="UP000278222"/>
    </source>
</evidence>
<feature type="transmembrane region" description="Helical" evidence="1">
    <location>
        <begin position="18"/>
        <end position="35"/>
    </location>
</feature>
<feature type="transmembrane region" description="Helical" evidence="1">
    <location>
        <begin position="241"/>
        <end position="259"/>
    </location>
</feature>
<evidence type="ECO:0008006" key="4">
    <source>
        <dbReference type="Google" id="ProtNLM"/>
    </source>
</evidence>
<feature type="transmembrane region" description="Helical" evidence="1">
    <location>
        <begin position="93"/>
        <end position="114"/>
    </location>
</feature>
<gene>
    <name evidence="2" type="ORF">EDC65_0443</name>
</gene>
<keyword evidence="3" id="KW-1185">Reference proteome</keyword>
<dbReference type="Proteomes" id="UP000278222">
    <property type="component" value="Unassembled WGS sequence"/>
</dbReference>
<feature type="transmembrane region" description="Helical" evidence="1">
    <location>
        <begin position="293"/>
        <end position="311"/>
    </location>
</feature>
<dbReference type="EMBL" id="RJKX01000011">
    <property type="protein sequence ID" value="ROQ01265.1"/>
    <property type="molecule type" value="Genomic_DNA"/>
</dbReference>
<dbReference type="AlphaFoldDB" id="A0A3N1MDR9"/>
<comment type="caution">
    <text evidence="2">The sequence shown here is derived from an EMBL/GenBank/DDBJ whole genome shotgun (WGS) entry which is preliminary data.</text>
</comment>
<keyword evidence="1" id="KW-0472">Membrane</keyword>
<evidence type="ECO:0000256" key="1">
    <source>
        <dbReference type="SAM" id="Phobius"/>
    </source>
</evidence>
<organism evidence="2 3">
    <name type="scientific">Stella humosa</name>
    <dbReference type="NCBI Taxonomy" id="94"/>
    <lineage>
        <taxon>Bacteria</taxon>
        <taxon>Pseudomonadati</taxon>
        <taxon>Pseudomonadota</taxon>
        <taxon>Alphaproteobacteria</taxon>
        <taxon>Rhodospirillales</taxon>
        <taxon>Stellaceae</taxon>
        <taxon>Stella</taxon>
    </lineage>
</organism>
<sequence length="318" mass="33236">MTAEAAGRPGASGNWRRILPWAMTGAALLLAAYLLRRIYNEYGWDEISRSVAEIPIARLAGAAAFAAASYFCLTLFDFLAVRSAGHRLAYRRTALASFSALSIGHTVGLAVLSSGAIRYRFYSGWGLKAGDVAKVILFCAITVGLGLATLGGIALVAAPELAVERLGIGAGWVRAVGACALLAPLAYLALCAFVRGELRLRQWHVALPPLKLGLAQVAIGPVNLACVAGCLHQALAATTDIAYLQLLGVYVVANVTALVSHVPGGLGVIESVVLALVPGANVVGGLVLFRLTYFLVPFLIGLLVLAVAELARRVRPGR</sequence>
<evidence type="ECO:0000313" key="2">
    <source>
        <dbReference type="EMBL" id="ROQ01265.1"/>
    </source>
</evidence>